<protein>
    <submittedName>
        <fullName evidence="8">MFS transporter</fullName>
    </submittedName>
</protein>
<dbReference type="EMBL" id="NPCC01000012">
    <property type="protein sequence ID" value="PAE89035.1"/>
    <property type="molecule type" value="Genomic_DNA"/>
</dbReference>
<dbReference type="InterPro" id="IPR036259">
    <property type="entry name" value="MFS_trans_sf"/>
</dbReference>
<dbReference type="InterPro" id="IPR011701">
    <property type="entry name" value="MFS"/>
</dbReference>
<evidence type="ECO:0000256" key="1">
    <source>
        <dbReference type="ARBA" id="ARBA00004651"/>
    </source>
</evidence>
<sequence length="415" mass="46103">MSKKSEIVRILKENRNYRHLLLTTTISGLATWGAFIAMLMLLSEITETGVQLGALWALSGIVPLFMSFGLGGIIDRFHTRTILIVSEWGRAPLHALFILVPFFDGWLAWTLFFIVRFVIGVFNSLNAVARQTIIPEIIKGDDLIVANSLNFTLTSTIRLIGAATGGTVITLIDPNYFWVLASIAFVISAVLVSRLQVKREKVKPKERHFIKELKVGLTIAKNKVFIRYVLLFALTGGLIIGSFNLMLQQMAVITYDMPAIGLSLLYIAEGATSVALGIWIANRKFMFAKIHTYGWIYILMGATWALFGFTQTIHQGMFVIFLFAAVGGFVVPFERMVMQTHVEANARGRIFGLWNTCSLLSINIGALITGMVIDYVGLAYVPLIVAIFEIILGIVFFVQFKGRTTDEAKKFGEVG</sequence>
<dbReference type="AlphaFoldDB" id="A0A268P134"/>
<keyword evidence="2" id="KW-0813">Transport</keyword>
<feature type="transmembrane region" description="Helical" evidence="7">
    <location>
        <begin position="259"/>
        <end position="281"/>
    </location>
</feature>
<keyword evidence="6 7" id="KW-0472">Membrane</keyword>
<dbReference type="GO" id="GO:0005886">
    <property type="term" value="C:plasma membrane"/>
    <property type="evidence" value="ECO:0007669"/>
    <property type="project" value="UniProtKB-SubCell"/>
</dbReference>
<feature type="transmembrane region" description="Helical" evidence="7">
    <location>
        <begin position="353"/>
        <end position="373"/>
    </location>
</feature>
<comment type="caution">
    <text evidence="8">The sequence shown here is derived from an EMBL/GenBank/DDBJ whole genome shotgun (WGS) entry which is preliminary data.</text>
</comment>
<accession>A0A268P134</accession>
<evidence type="ECO:0000256" key="2">
    <source>
        <dbReference type="ARBA" id="ARBA00022448"/>
    </source>
</evidence>
<evidence type="ECO:0000313" key="8">
    <source>
        <dbReference type="EMBL" id="PAE89035.1"/>
    </source>
</evidence>
<evidence type="ECO:0000313" key="9">
    <source>
        <dbReference type="Proteomes" id="UP000216207"/>
    </source>
</evidence>
<dbReference type="CDD" id="cd06173">
    <property type="entry name" value="MFS_MefA_like"/>
    <property type="match status" value="1"/>
</dbReference>
<gene>
    <name evidence="8" type="ORF">CHH72_10210</name>
</gene>
<name>A0A268P134_SHOCL</name>
<dbReference type="Proteomes" id="UP000216207">
    <property type="component" value="Unassembled WGS sequence"/>
</dbReference>
<keyword evidence="4 7" id="KW-0812">Transmembrane</keyword>
<dbReference type="GO" id="GO:0022857">
    <property type="term" value="F:transmembrane transporter activity"/>
    <property type="evidence" value="ECO:0007669"/>
    <property type="project" value="InterPro"/>
</dbReference>
<evidence type="ECO:0000256" key="7">
    <source>
        <dbReference type="SAM" id="Phobius"/>
    </source>
</evidence>
<feature type="transmembrane region" description="Helical" evidence="7">
    <location>
        <begin position="54"/>
        <end position="74"/>
    </location>
</feature>
<feature type="transmembrane region" description="Helical" evidence="7">
    <location>
        <begin position="20"/>
        <end position="42"/>
    </location>
</feature>
<evidence type="ECO:0000256" key="5">
    <source>
        <dbReference type="ARBA" id="ARBA00022989"/>
    </source>
</evidence>
<feature type="transmembrane region" description="Helical" evidence="7">
    <location>
        <begin position="379"/>
        <end position="400"/>
    </location>
</feature>
<dbReference type="SUPFAM" id="SSF103473">
    <property type="entry name" value="MFS general substrate transporter"/>
    <property type="match status" value="1"/>
</dbReference>
<feature type="transmembrane region" description="Helical" evidence="7">
    <location>
        <begin position="293"/>
        <end position="310"/>
    </location>
</feature>
<reference evidence="8 9" key="1">
    <citation type="submission" date="2017-07" db="EMBL/GenBank/DDBJ databases">
        <title>Isolation and whole genome analysis of endospore-forming bacteria from heroin.</title>
        <authorList>
            <person name="Kalinowski J."/>
            <person name="Ahrens B."/>
            <person name="Al-Dilaimi A."/>
            <person name="Winkler A."/>
            <person name="Wibberg D."/>
            <person name="Schleenbecker U."/>
            <person name="Ruckert C."/>
            <person name="Wolfel R."/>
            <person name="Grass G."/>
        </authorList>
    </citation>
    <scope>NUCLEOTIDE SEQUENCE [LARGE SCALE GENOMIC DNA]</scope>
    <source>
        <strain evidence="8 9">7539</strain>
    </source>
</reference>
<dbReference type="Gene3D" id="1.20.1250.20">
    <property type="entry name" value="MFS general substrate transporter like domains"/>
    <property type="match status" value="1"/>
</dbReference>
<comment type="subcellular location">
    <subcellularLocation>
        <location evidence="1">Cell membrane</location>
        <topology evidence="1">Multi-pass membrane protein</topology>
    </subcellularLocation>
</comment>
<organism evidence="8 9">
    <name type="scientific">Shouchella clausii</name>
    <name type="common">Alkalihalobacillus clausii</name>
    <dbReference type="NCBI Taxonomy" id="79880"/>
    <lineage>
        <taxon>Bacteria</taxon>
        <taxon>Bacillati</taxon>
        <taxon>Bacillota</taxon>
        <taxon>Bacilli</taxon>
        <taxon>Bacillales</taxon>
        <taxon>Bacillaceae</taxon>
        <taxon>Shouchella</taxon>
    </lineage>
</organism>
<keyword evidence="5 7" id="KW-1133">Transmembrane helix</keyword>
<keyword evidence="3" id="KW-1003">Cell membrane</keyword>
<dbReference type="PANTHER" id="PTHR43266">
    <property type="entry name" value="MACROLIDE-EFFLUX PROTEIN"/>
    <property type="match status" value="1"/>
</dbReference>
<feature type="transmembrane region" description="Helical" evidence="7">
    <location>
        <begin position="95"/>
        <end position="119"/>
    </location>
</feature>
<dbReference type="RefSeq" id="WP_095326665.1">
    <property type="nucleotide sequence ID" value="NZ_NPCC01000012.1"/>
</dbReference>
<dbReference type="Pfam" id="PF07690">
    <property type="entry name" value="MFS_1"/>
    <property type="match status" value="1"/>
</dbReference>
<proteinExistence type="predicted"/>
<evidence type="ECO:0000256" key="4">
    <source>
        <dbReference type="ARBA" id="ARBA00022692"/>
    </source>
</evidence>
<feature type="transmembrane region" description="Helical" evidence="7">
    <location>
        <begin position="316"/>
        <end position="333"/>
    </location>
</feature>
<evidence type="ECO:0000256" key="3">
    <source>
        <dbReference type="ARBA" id="ARBA00022475"/>
    </source>
</evidence>
<dbReference type="PANTHER" id="PTHR43266:SF10">
    <property type="entry name" value="BACILYSIN EXPORTER BACE-RELATED"/>
    <property type="match status" value="1"/>
</dbReference>
<feature type="transmembrane region" description="Helical" evidence="7">
    <location>
        <begin position="176"/>
        <end position="197"/>
    </location>
</feature>
<feature type="transmembrane region" description="Helical" evidence="7">
    <location>
        <begin position="224"/>
        <end position="247"/>
    </location>
</feature>
<evidence type="ECO:0000256" key="6">
    <source>
        <dbReference type="ARBA" id="ARBA00023136"/>
    </source>
</evidence>